<dbReference type="Proteomes" id="UP000184080">
    <property type="component" value="Unassembled WGS sequence"/>
</dbReference>
<keyword evidence="1" id="KW-0472">Membrane</keyword>
<feature type="transmembrane region" description="Helical" evidence="1">
    <location>
        <begin position="139"/>
        <end position="159"/>
    </location>
</feature>
<keyword evidence="3" id="KW-0479">Metal-binding</keyword>
<dbReference type="InterPro" id="IPR027383">
    <property type="entry name" value="Znf_put"/>
</dbReference>
<keyword evidence="4" id="KW-1185">Reference proteome</keyword>
<keyword evidence="1" id="KW-1133">Transmembrane helix</keyword>
<evidence type="ECO:0000313" key="3">
    <source>
        <dbReference type="EMBL" id="SHJ88773.1"/>
    </source>
</evidence>
<dbReference type="AlphaFoldDB" id="A0A1M6MZL3"/>
<protein>
    <submittedName>
        <fullName evidence="3">Putative zinc-finger</fullName>
    </submittedName>
</protein>
<organism evidence="3 4">
    <name type="scientific">Clostridium amylolyticum</name>
    <dbReference type="NCBI Taxonomy" id="1121298"/>
    <lineage>
        <taxon>Bacteria</taxon>
        <taxon>Bacillati</taxon>
        <taxon>Bacillota</taxon>
        <taxon>Clostridia</taxon>
        <taxon>Eubacteriales</taxon>
        <taxon>Clostridiaceae</taxon>
        <taxon>Clostridium</taxon>
    </lineage>
</organism>
<keyword evidence="1" id="KW-0812">Transmembrane</keyword>
<gene>
    <name evidence="3" type="ORF">SAMN05444401_0004</name>
</gene>
<evidence type="ECO:0000256" key="1">
    <source>
        <dbReference type="SAM" id="Phobius"/>
    </source>
</evidence>
<keyword evidence="3" id="KW-0863">Zinc-finger</keyword>
<feature type="transmembrane region" description="Helical" evidence="1">
    <location>
        <begin position="74"/>
        <end position="92"/>
    </location>
</feature>
<dbReference type="STRING" id="1121298.SAMN05444401_0004"/>
<accession>A0A1M6MZL3</accession>
<sequence length="165" mass="19113">MKESISCEIVQDLLPNYIEGILSNESKELVSKHLDNCVYCKKEHESMTSVIHLDSFEERRINYLKGIHKKSASILLLCIILSIITFIISVFYSEANLGEGFFTLTLFFILMIIIIIRFLLPLLGAIVSISWYKKTKKKWMIAIFVICVCLFIYSLVYVVNNIIKY</sequence>
<feature type="transmembrane region" description="Helical" evidence="1">
    <location>
        <begin position="104"/>
        <end position="127"/>
    </location>
</feature>
<feature type="domain" description="Putative zinc-finger" evidence="2">
    <location>
        <begin position="7"/>
        <end position="40"/>
    </location>
</feature>
<proteinExistence type="predicted"/>
<keyword evidence="3" id="KW-0862">Zinc</keyword>
<dbReference type="EMBL" id="FQZO01000010">
    <property type="protein sequence ID" value="SHJ88773.1"/>
    <property type="molecule type" value="Genomic_DNA"/>
</dbReference>
<evidence type="ECO:0000313" key="4">
    <source>
        <dbReference type="Proteomes" id="UP000184080"/>
    </source>
</evidence>
<dbReference type="Pfam" id="PF13490">
    <property type="entry name" value="zf-HC2"/>
    <property type="match status" value="1"/>
</dbReference>
<dbReference type="RefSeq" id="WP_073011428.1">
    <property type="nucleotide sequence ID" value="NZ_FQZO01000010.1"/>
</dbReference>
<dbReference type="GO" id="GO:0008270">
    <property type="term" value="F:zinc ion binding"/>
    <property type="evidence" value="ECO:0007669"/>
    <property type="project" value="UniProtKB-KW"/>
</dbReference>
<reference evidence="3 4" key="1">
    <citation type="submission" date="2016-11" db="EMBL/GenBank/DDBJ databases">
        <authorList>
            <person name="Jaros S."/>
            <person name="Januszkiewicz K."/>
            <person name="Wedrychowicz H."/>
        </authorList>
    </citation>
    <scope>NUCLEOTIDE SEQUENCE [LARGE SCALE GENOMIC DNA]</scope>
    <source>
        <strain evidence="3 4">DSM 21864</strain>
    </source>
</reference>
<evidence type="ECO:0000259" key="2">
    <source>
        <dbReference type="Pfam" id="PF13490"/>
    </source>
</evidence>
<name>A0A1M6MZL3_9CLOT</name>